<protein>
    <recommendedName>
        <fullName evidence="2">F-box domain-containing protein</fullName>
    </recommendedName>
</protein>
<comment type="caution">
    <text evidence="3">The sequence shown here is derived from an EMBL/GenBank/DDBJ whole genome shotgun (WGS) entry which is preliminary data.</text>
</comment>
<gene>
    <name evidence="3" type="ORF">DFH08DRAFT_729318</name>
</gene>
<dbReference type="Pfam" id="PF12937">
    <property type="entry name" value="F-box-like"/>
    <property type="match status" value="1"/>
</dbReference>
<dbReference type="PANTHER" id="PTHR38926">
    <property type="entry name" value="F-BOX DOMAIN CONTAINING PROTEIN, EXPRESSED"/>
    <property type="match status" value="1"/>
</dbReference>
<evidence type="ECO:0000256" key="1">
    <source>
        <dbReference type="PROSITE-ProRule" id="PRU00339"/>
    </source>
</evidence>
<keyword evidence="4" id="KW-1185">Reference proteome</keyword>
<name>A0AAD7AS89_9AGAR</name>
<proteinExistence type="predicted"/>
<organism evidence="3 4">
    <name type="scientific">Mycena albidolilacea</name>
    <dbReference type="NCBI Taxonomy" id="1033008"/>
    <lineage>
        <taxon>Eukaryota</taxon>
        <taxon>Fungi</taxon>
        <taxon>Dikarya</taxon>
        <taxon>Basidiomycota</taxon>
        <taxon>Agaricomycotina</taxon>
        <taxon>Agaricomycetes</taxon>
        <taxon>Agaricomycetidae</taxon>
        <taxon>Agaricales</taxon>
        <taxon>Marasmiineae</taxon>
        <taxon>Mycenaceae</taxon>
        <taxon>Mycena</taxon>
    </lineage>
</organism>
<accession>A0AAD7AS89</accession>
<dbReference type="PROSITE" id="PS50005">
    <property type="entry name" value="TPR"/>
    <property type="match status" value="1"/>
</dbReference>
<dbReference type="InterPro" id="IPR001810">
    <property type="entry name" value="F-box_dom"/>
</dbReference>
<keyword evidence="1" id="KW-0802">TPR repeat</keyword>
<dbReference type="Gene3D" id="1.25.40.10">
    <property type="entry name" value="Tetratricopeptide repeat domain"/>
    <property type="match status" value="1"/>
</dbReference>
<dbReference type="InterPro" id="IPR019734">
    <property type="entry name" value="TPR_rpt"/>
</dbReference>
<dbReference type="SUPFAM" id="SSF52047">
    <property type="entry name" value="RNI-like"/>
    <property type="match status" value="1"/>
</dbReference>
<dbReference type="SUPFAM" id="SSF81383">
    <property type="entry name" value="F-box domain"/>
    <property type="match status" value="1"/>
</dbReference>
<dbReference type="PANTHER" id="PTHR38926:SF5">
    <property type="entry name" value="F-BOX AND LEUCINE-RICH REPEAT PROTEIN 6"/>
    <property type="match status" value="1"/>
</dbReference>
<sequence length="542" mass="61242">MSWSEHLSKAKAHLKCSRLDDSLREVNEALRVGGDREYTVYDSRAAIYERQGKPKNALQDVKNVIQLAPTHWQGYARASRLFLAVRKFDEAATMADMALARLDSNDSLRRRKLEELKVEVLDHRRRQIYHFGKLPVEIITAIFEMVVASNWTRVLTIWAVSRHWHDVALNTPNLWSTLVLTKRHPARHAQRWIERSKGRIRELSLRSTLPHSTVNLDKLSWSHLRICRLENHNIVGYVGGESKLYKLSTLEDLHVQEASPICNALLSIPESKLRRLTWDGPRFSWDVLAANHRNLTSLEVRNSLISPSLAEVMVVLESNPMLEQLVMVLDSSGPMSLASPPPLTLPNLHTLHLGNTPWVHFFTAVTTPSLETLRLSQIRRIGLVPLIDQRPKLISVALNSCIVSPTDLLVLLHSSPTLQSLELTRLDAVSSLVVEALVDHTGLESPICPVLDQLDISHCQDIKTALIVALLNSRNPQAEPTVGPAGVNQELSARAIQPLARIRTLKADGCPQIQANFIPWIRARVEIFSCVYMTRREASRRR</sequence>
<reference evidence="3" key="1">
    <citation type="submission" date="2023-03" db="EMBL/GenBank/DDBJ databases">
        <title>Massive genome expansion in bonnet fungi (Mycena s.s.) driven by repeated elements and novel gene families across ecological guilds.</title>
        <authorList>
            <consortium name="Lawrence Berkeley National Laboratory"/>
            <person name="Harder C.B."/>
            <person name="Miyauchi S."/>
            <person name="Viragh M."/>
            <person name="Kuo A."/>
            <person name="Thoen E."/>
            <person name="Andreopoulos B."/>
            <person name="Lu D."/>
            <person name="Skrede I."/>
            <person name="Drula E."/>
            <person name="Henrissat B."/>
            <person name="Morin E."/>
            <person name="Kohler A."/>
            <person name="Barry K."/>
            <person name="LaButti K."/>
            <person name="Morin E."/>
            <person name="Salamov A."/>
            <person name="Lipzen A."/>
            <person name="Mereny Z."/>
            <person name="Hegedus B."/>
            <person name="Baldrian P."/>
            <person name="Stursova M."/>
            <person name="Weitz H."/>
            <person name="Taylor A."/>
            <person name="Grigoriev I.V."/>
            <person name="Nagy L.G."/>
            <person name="Martin F."/>
            <person name="Kauserud H."/>
        </authorList>
    </citation>
    <scope>NUCLEOTIDE SEQUENCE</scope>
    <source>
        <strain evidence="3">CBHHK002</strain>
    </source>
</reference>
<dbReference type="AlphaFoldDB" id="A0AAD7AS89"/>
<feature type="domain" description="F-box" evidence="2">
    <location>
        <begin position="132"/>
        <end position="180"/>
    </location>
</feature>
<dbReference type="SUPFAM" id="SSF48452">
    <property type="entry name" value="TPR-like"/>
    <property type="match status" value="1"/>
</dbReference>
<dbReference type="Gene3D" id="3.80.10.10">
    <property type="entry name" value="Ribonuclease Inhibitor"/>
    <property type="match status" value="2"/>
</dbReference>
<evidence type="ECO:0000259" key="2">
    <source>
        <dbReference type="Pfam" id="PF12937"/>
    </source>
</evidence>
<feature type="repeat" description="TPR" evidence="1">
    <location>
        <begin position="38"/>
        <end position="71"/>
    </location>
</feature>
<dbReference type="InterPro" id="IPR036047">
    <property type="entry name" value="F-box-like_dom_sf"/>
</dbReference>
<dbReference type="InterPro" id="IPR011990">
    <property type="entry name" value="TPR-like_helical_dom_sf"/>
</dbReference>
<dbReference type="Proteomes" id="UP001218218">
    <property type="component" value="Unassembled WGS sequence"/>
</dbReference>
<dbReference type="SMART" id="SM00028">
    <property type="entry name" value="TPR"/>
    <property type="match status" value="3"/>
</dbReference>
<evidence type="ECO:0000313" key="3">
    <source>
        <dbReference type="EMBL" id="KAJ7366960.1"/>
    </source>
</evidence>
<dbReference type="EMBL" id="JARIHO010000002">
    <property type="protein sequence ID" value="KAJ7366960.1"/>
    <property type="molecule type" value="Genomic_DNA"/>
</dbReference>
<evidence type="ECO:0000313" key="4">
    <source>
        <dbReference type="Proteomes" id="UP001218218"/>
    </source>
</evidence>
<dbReference type="InterPro" id="IPR032675">
    <property type="entry name" value="LRR_dom_sf"/>
</dbReference>